<sequence length="1574" mass="169331">MKSLVVATLVLTVVCSPVPDDYRRQEAFKALESSETVPLGHHQMMIDYVAIPAVQHVAVPVQSYRTSYFVSRSPLEPTPEVQQATAAFMSSWNEAAARASKIQSIMYKGPPVGSYVFHNPTQVQETEEVKIATAEFMAAWNEAARQATTVENAIYTTSQPVYSTAEVHQATTELINSWEAAAQQAGVIQKAVCDSQVPQEVDHTEEVKKATAEFLAAWKEAAARVPKIETTMYQIAGTTASSTPQYMAGSTPQFTPSVEHATAEFMKAWNAAAEAAAAAPDVNIIMGASSHSQAPSVLHHSPVTVTFSSAPSSSYVLPHPVQPTPEVQEATAAFMAAWNKAAAQASKIQTNLVRSSAIGHFEIQIPQQVEATEEVKRATADFMAAWNEAAQRSATVEHAMYNAAQSFEETSAIRETTSEFMSAWKTAAQQASTIREAFRVSGIPAQIDHTEEVKKATVEFMAAWKEAAARVPKIETTMYQIAGTTASSTPQYMAGSTPQFTPSVEHATAEFMKAWNAAAEAAAAAPDVNIIMGASSHSQAPSVLHRSPVTVTFSSAPSSSYVLPHPVQPTPEVQEATAAFMAAWNKAAAQASKIQTNLVRSSAIGHFEIQIPQQVEATEEVKRATADFMAAWNEAAQRSTTVEHAMYNAAQSFEETSAIRETTSEFMSAWKTAAQQASTIREAFRVSGIPAQVDHTEEVKKATAKFMAAWEEAASRVPKIETTMYQIAGTTASSIPQYIVGSTPQFTPSVEHSTAEFMKAWNAAAEAAAAAPDVNIIMGASSHSQAPSVLHRSPVTVTFSSAPSSSYVLPHPVQPTPEVQEATAAFMAAWNKAAAQASKIQTNLVRSSAIGHFEIQIPQQVEATEEVKRATADFMAAWNEAAQRSTTVEHAMYNAAQSFEETSAIRETTSEFMSAWKTAAQQASTIREAFRVSGIPAQVDHTEEVKKATAKFMAAWEEAASRVPKIETTMYQIAGTTASSIPQYIVGSTPQFTPSVEHSTAEFMKAWNAAAEAAAAAPDVNIIMGASSHSQAPSVLHRSPVTVTFSSAPSSSYVLPHPVQPTPEVQEATAAFMAAWNKAAAQASKIQTNLVRSSAIGHFEIQIPQQVEATEEVKRATADFMAAWNEAAQRSTTVEHAMYNAAQSFEETSAIRETTSEFMSAWKTAAQQASTIREAFRVSGIPAQVDHTEEVKKATAKFMAAWEEAAARVPKIETTMYQIAGTTTSSTPQHMVESTPQFSPSVEKATAEFMKTWNAAAAAAASAPDVNIIMGGSSHATPTTELHHSHGSVQYSATPRPTYGATYDRIPQPAQFTPEVQEATAAFMGAWNAAAERANKIQETLIHTTPDGKKIEAPLRVEETEAVKKACAEFMAAWNAAAQRGSVVEQAVSSLPQQIKETKDVKKATAEFMAAWHTAAEEASAIREILPTALQQVPAAQEIEKYTTVFLHAWNEAADRIPMIESTMYTLSGSAAVARPEMALVLGSSHLPVAVVGTPEVLAAREDFMTKFHEAEAAALRTSINRGVLPAPTVLSVSPAHRVVYASNTPQQGCIFNGRIFSPFAGLPLYVPVTNKLF</sequence>
<feature type="signal peptide" evidence="1">
    <location>
        <begin position="1"/>
        <end position="15"/>
    </location>
</feature>
<name>A0AAN8X711_HALRR</name>
<evidence type="ECO:0000313" key="2">
    <source>
        <dbReference type="EMBL" id="KAK7078927.1"/>
    </source>
</evidence>
<gene>
    <name evidence="2" type="ORF">SK128_002587</name>
</gene>
<accession>A0AAN8X711</accession>
<evidence type="ECO:0000313" key="3">
    <source>
        <dbReference type="Proteomes" id="UP001381693"/>
    </source>
</evidence>
<feature type="chain" id="PRO_5042854214" evidence="1">
    <location>
        <begin position="16"/>
        <end position="1574"/>
    </location>
</feature>
<reference evidence="2 3" key="1">
    <citation type="submission" date="2023-11" db="EMBL/GenBank/DDBJ databases">
        <title>Halocaridina rubra genome assembly.</title>
        <authorList>
            <person name="Smith C."/>
        </authorList>
    </citation>
    <scope>NUCLEOTIDE SEQUENCE [LARGE SCALE GENOMIC DNA]</scope>
    <source>
        <strain evidence="2">EP-1</strain>
        <tissue evidence="2">Whole</tissue>
    </source>
</reference>
<dbReference type="Proteomes" id="UP001381693">
    <property type="component" value="Unassembled WGS sequence"/>
</dbReference>
<comment type="caution">
    <text evidence="2">The sequence shown here is derived from an EMBL/GenBank/DDBJ whole genome shotgun (WGS) entry which is preliminary data.</text>
</comment>
<dbReference type="EMBL" id="JAXCGZ010007623">
    <property type="protein sequence ID" value="KAK7078927.1"/>
    <property type="molecule type" value="Genomic_DNA"/>
</dbReference>
<keyword evidence="3" id="KW-1185">Reference proteome</keyword>
<keyword evidence="1" id="KW-0732">Signal</keyword>
<organism evidence="2 3">
    <name type="scientific">Halocaridina rubra</name>
    <name type="common">Hawaiian red shrimp</name>
    <dbReference type="NCBI Taxonomy" id="373956"/>
    <lineage>
        <taxon>Eukaryota</taxon>
        <taxon>Metazoa</taxon>
        <taxon>Ecdysozoa</taxon>
        <taxon>Arthropoda</taxon>
        <taxon>Crustacea</taxon>
        <taxon>Multicrustacea</taxon>
        <taxon>Malacostraca</taxon>
        <taxon>Eumalacostraca</taxon>
        <taxon>Eucarida</taxon>
        <taxon>Decapoda</taxon>
        <taxon>Pleocyemata</taxon>
        <taxon>Caridea</taxon>
        <taxon>Atyoidea</taxon>
        <taxon>Atyidae</taxon>
        <taxon>Halocaridina</taxon>
    </lineage>
</organism>
<protein>
    <submittedName>
        <fullName evidence="2">Uncharacterized protein</fullName>
    </submittedName>
</protein>
<proteinExistence type="predicted"/>
<evidence type="ECO:0000256" key="1">
    <source>
        <dbReference type="SAM" id="SignalP"/>
    </source>
</evidence>